<gene>
    <name evidence="3" type="ORF">OM076_15070</name>
</gene>
<dbReference type="PANTHER" id="PTHR43784:SF2">
    <property type="entry name" value="GDSL-LIKE LIPASE_ACYLHYDROLASE, PUTATIVE (AFU_ORTHOLOGUE AFUA_2G00820)-RELATED"/>
    <property type="match status" value="1"/>
</dbReference>
<reference evidence="3" key="1">
    <citation type="submission" date="2022-10" db="EMBL/GenBank/DDBJ databases">
        <title>The WGS of Solirubrobacter ginsenosidimutans DSM 21036.</title>
        <authorList>
            <person name="Jiang Z."/>
        </authorList>
    </citation>
    <scope>NUCLEOTIDE SEQUENCE</scope>
    <source>
        <strain evidence="3">DSM 21036</strain>
    </source>
</reference>
<name>A0A9X3S1X7_9ACTN</name>
<organism evidence="3 4">
    <name type="scientific">Solirubrobacter ginsenosidimutans</name>
    <dbReference type="NCBI Taxonomy" id="490573"/>
    <lineage>
        <taxon>Bacteria</taxon>
        <taxon>Bacillati</taxon>
        <taxon>Actinomycetota</taxon>
        <taxon>Thermoleophilia</taxon>
        <taxon>Solirubrobacterales</taxon>
        <taxon>Solirubrobacteraceae</taxon>
        <taxon>Solirubrobacter</taxon>
    </lineage>
</organism>
<sequence>MKVKLAAALAAATTLLAAAPAHAAGTHWVTTWGASTQPDSRRTLTNLTIRQIVHISVGGSKVRLRISNAFGAYPAAAGDAFLDATALQIGSVYVGRQSGTTAAVVPGTQTQVTFGGRPTVKISPDSDVVSDPVALPVGDGDNLAISIFVPGTTPNASYHSGARQRSYMTPAGGGDRAAQMDATGFTSITNSWWFLDAVSVETGDSIGAVVALGDSITEGANSTSNTNHRWPDYLAARLNAVGNRVGVRGVVNEGISGNSVLKDYNCCGGNPSGLSRLDRDVISHDGVSTVIVALGINDIGNYSNETVVVDDITDGMRQLADRLHRAGLKVIMATLTPFQNATLAGYYSVEKDAKRMAINQFIRTAPYWDGIVDFEAALADPANPLRLLPAYDSGDHLHPNDTGMKALADAVTWLDDPSLPISAPATTVGAAVPATLALTLGPAPSFGTLVPGVTKDYSASTTATVTSTAADAALTVSDPGHLVNGAFALPSPLIVKLAKTAWSAPVANEAVAIGFAQHVDAADPLRTGVYSKTLTFTLSTTSP</sequence>
<evidence type="ECO:0000313" key="3">
    <source>
        <dbReference type="EMBL" id="MDA0161597.1"/>
    </source>
</evidence>
<feature type="signal peptide" evidence="1">
    <location>
        <begin position="1"/>
        <end position="23"/>
    </location>
</feature>
<protein>
    <submittedName>
        <fullName evidence="3">SGNH/GDSL hydrolase family protein</fullName>
    </submittedName>
</protein>
<keyword evidence="4" id="KW-1185">Reference proteome</keyword>
<dbReference type="RefSeq" id="WP_270040814.1">
    <property type="nucleotide sequence ID" value="NZ_JAPDOD010000013.1"/>
</dbReference>
<keyword evidence="1" id="KW-0732">Signal</keyword>
<dbReference type="CDD" id="cd01830">
    <property type="entry name" value="XynE_like"/>
    <property type="match status" value="1"/>
</dbReference>
<evidence type="ECO:0000313" key="4">
    <source>
        <dbReference type="Proteomes" id="UP001149140"/>
    </source>
</evidence>
<dbReference type="EMBL" id="JAPDOD010000013">
    <property type="protein sequence ID" value="MDA0161597.1"/>
    <property type="molecule type" value="Genomic_DNA"/>
</dbReference>
<dbReference type="GO" id="GO:0016787">
    <property type="term" value="F:hydrolase activity"/>
    <property type="evidence" value="ECO:0007669"/>
    <property type="project" value="UniProtKB-KW"/>
</dbReference>
<evidence type="ECO:0000259" key="2">
    <source>
        <dbReference type="Pfam" id="PF13472"/>
    </source>
</evidence>
<dbReference type="Proteomes" id="UP001149140">
    <property type="component" value="Unassembled WGS sequence"/>
</dbReference>
<proteinExistence type="predicted"/>
<dbReference type="InterPro" id="IPR013830">
    <property type="entry name" value="SGNH_hydro"/>
</dbReference>
<dbReference type="InterPro" id="IPR036514">
    <property type="entry name" value="SGNH_hydro_sf"/>
</dbReference>
<feature type="chain" id="PRO_5040890600" evidence="1">
    <location>
        <begin position="24"/>
        <end position="543"/>
    </location>
</feature>
<dbReference type="SUPFAM" id="SSF52266">
    <property type="entry name" value="SGNH hydrolase"/>
    <property type="match status" value="1"/>
</dbReference>
<dbReference type="InterPro" id="IPR053140">
    <property type="entry name" value="GDSL_Rv0518-like"/>
</dbReference>
<dbReference type="AlphaFoldDB" id="A0A9X3S1X7"/>
<comment type="caution">
    <text evidence="3">The sequence shown here is derived from an EMBL/GenBank/DDBJ whole genome shotgun (WGS) entry which is preliminary data.</text>
</comment>
<dbReference type="PANTHER" id="PTHR43784">
    <property type="entry name" value="GDSL-LIKE LIPASE/ACYLHYDROLASE, PUTATIVE (AFU_ORTHOLOGUE AFUA_2G00820)-RELATED"/>
    <property type="match status" value="1"/>
</dbReference>
<keyword evidence="3" id="KW-0378">Hydrolase</keyword>
<evidence type="ECO:0000256" key="1">
    <source>
        <dbReference type="SAM" id="SignalP"/>
    </source>
</evidence>
<accession>A0A9X3S1X7</accession>
<dbReference type="Gene3D" id="3.40.50.1110">
    <property type="entry name" value="SGNH hydrolase"/>
    <property type="match status" value="1"/>
</dbReference>
<feature type="domain" description="SGNH hydrolase-type esterase" evidence="2">
    <location>
        <begin position="211"/>
        <end position="406"/>
    </location>
</feature>
<dbReference type="Pfam" id="PF13472">
    <property type="entry name" value="Lipase_GDSL_2"/>
    <property type="match status" value="1"/>
</dbReference>